<proteinExistence type="predicted"/>
<evidence type="ECO:0000313" key="1">
    <source>
        <dbReference type="EMBL" id="KAH3866452.1"/>
    </source>
</evidence>
<reference evidence="1" key="1">
    <citation type="journal article" date="2019" name="bioRxiv">
        <title>The Genome of the Zebra Mussel, Dreissena polymorpha: A Resource for Invasive Species Research.</title>
        <authorList>
            <person name="McCartney M.A."/>
            <person name="Auch B."/>
            <person name="Kono T."/>
            <person name="Mallez S."/>
            <person name="Zhang Y."/>
            <person name="Obille A."/>
            <person name="Becker A."/>
            <person name="Abrahante J.E."/>
            <person name="Garbe J."/>
            <person name="Badalamenti J.P."/>
            <person name="Herman A."/>
            <person name="Mangelson H."/>
            <person name="Liachko I."/>
            <person name="Sullivan S."/>
            <person name="Sone E.D."/>
            <person name="Koren S."/>
            <person name="Silverstein K.A.T."/>
            <person name="Beckman K.B."/>
            <person name="Gohl D.M."/>
        </authorList>
    </citation>
    <scope>NUCLEOTIDE SEQUENCE</scope>
    <source>
        <strain evidence="1">Duluth1</strain>
        <tissue evidence="1">Whole animal</tissue>
    </source>
</reference>
<dbReference type="AlphaFoldDB" id="A0A9D4LWL9"/>
<accession>A0A9D4LWL9</accession>
<dbReference type="EMBL" id="JAIWYP010000002">
    <property type="protein sequence ID" value="KAH3866452.1"/>
    <property type="molecule type" value="Genomic_DNA"/>
</dbReference>
<evidence type="ECO:0000313" key="2">
    <source>
        <dbReference type="Proteomes" id="UP000828390"/>
    </source>
</evidence>
<gene>
    <name evidence="1" type="ORF">DPMN_029516</name>
</gene>
<protein>
    <submittedName>
        <fullName evidence="1">Uncharacterized protein</fullName>
    </submittedName>
</protein>
<dbReference type="Proteomes" id="UP000828390">
    <property type="component" value="Unassembled WGS sequence"/>
</dbReference>
<keyword evidence="2" id="KW-1185">Reference proteome</keyword>
<reference evidence="1" key="2">
    <citation type="submission" date="2020-11" db="EMBL/GenBank/DDBJ databases">
        <authorList>
            <person name="McCartney M.A."/>
            <person name="Auch B."/>
            <person name="Kono T."/>
            <person name="Mallez S."/>
            <person name="Becker A."/>
            <person name="Gohl D.M."/>
            <person name="Silverstein K.A.T."/>
            <person name="Koren S."/>
            <person name="Bechman K.B."/>
            <person name="Herman A."/>
            <person name="Abrahante J.E."/>
            <person name="Garbe J."/>
        </authorList>
    </citation>
    <scope>NUCLEOTIDE SEQUENCE</scope>
    <source>
        <strain evidence="1">Duluth1</strain>
        <tissue evidence="1">Whole animal</tissue>
    </source>
</reference>
<comment type="caution">
    <text evidence="1">The sequence shown here is derived from an EMBL/GenBank/DDBJ whole genome shotgun (WGS) entry which is preliminary data.</text>
</comment>
<sequence length="344" mass="38814">MRFLPSDENLSLRGSTLQKAIDEDLQAGLIPRSLRGDGVPVPGVPEVHSFAFNPSKWMMSNYIRAAFCEHESYTLSGKGCSRPKVPGVEALKHVREVRLVTGMTINRSGKLHMYTTEKDIDRDWEIIQKTHARLESEETDLLEDEVFEDVHAKEVAKDKEKTTWRKSREFGMSLVLSNVPMSPKVVNGSYAAFFDNMVEFAKEITRTDYAEKPIRLSPRRRIHLRDQSKQQSLDIAPLYANRNHPFFKQGSLDSKVEEILESYSNGGYSIKYPQDLSALAETEQEEFTDTIRVVVPTKGIAGKYDGGKSNGEAGGKMRVQTRDASNGVRLFCKHCGHVVDVDEI</sequence>
<name>A0A9D4LWL9_DREPO</name>
<organism evidence="1 2">
    <name type="scientific">Dreissena polymorpha</name>
    <name type="common">Zebra mussel</name>
    <name type="synonym">Mytilus polymorpha</name>
    <dbReference type="NCBI Taxonomy" id="45954"/>
    <lineage>
        <taxon>Eukaryota</taxon>
        <taxon>Metazoa</taxon>
        <taxon>Spiralia</taxon>
        <taxon>Lophotrochozoa</taxon>
        <taxon>Mollusca</taxon>
        <taxon>Bivalvia</taxon>
        <taxon>Autobranchia</taxon>
        <taxon>Heteroconchia</taxon>
        <taxon>Euheterodonta</taxon>
        <taxon>Imparidentia</taxon>
        <taxon>Neoheterodontei</taxon>
        <taxon>Myida</taxon>
        <taxon>Dreissenoidea</taxon>
        <taxon>Dreissenidae</taxon>
        <taxon>Dreissena</taxon>
    </lineage>
</organism>